<reference evidence="1 2" key="1">
    <citation type="submission" date="2017-10" db="EMBL/GenBank/DDBJ databases">
        <title>Novel microbial diversity and functional potential in the marine mammal oral microbiome.</title>
        <authorList>
            <person name="Dudek N.K."/>
            <person name="Sun C.L."/>
            <person name="Burstein D."/>
            <person name="Kantor R.S."/>
            <person name="Aliaga Goltsman D.S."/>
            <person name="Bik E.M."/>
            <person name="Thomas B.C."/>
            <person name="Banfield J.F."/>
            <person name="Relman D.A."/>
        </authorList>
    </citation>
    <scope>NUCLEOTIDE SEQUENCE [LARGE SCALE GENOMIC DNA]</scope>
    <source>
        <strain evidence="1">DOLJORAL78_47_16</strain>
    </source>
</reference>
<dbReference type="Proteomes" id="UP000230821">
    <property type="component" value="Unassembled WGS sequence"/>
</dbReference>
<organism evidence="1 2">
    <name type="scientific">candidate division KSB3 bacterium</name>
    <dbReference type="NCBI Taxonomy" id="2044937"/>
    <lineage>
        <taxon>Bacteria</taxon>
        <taxon>candidate division KSB3</taxon>
    </lineage>
</organism>
<comment type="caution">
    <text evidence="1">The sequence shown here is derived from an EMBL/GenBank/DDBJ whole genome shotgun (WGS) entry which is preliminary data.</text>
</comment>
<dbReference type="EMBL" id="PDSK01000095">
    <property type="protein sequence ID" value="PIE33757.1"/>
    <property type="molecule type" value="Genomic_DNA"/>
</dbReference>
<gene>
    <name evidence="1" type="ORF">CSA56_10555</name>
</gene>
<name>A0A2G6KDM6_9BACT</name>
<sequence>MLAHRRTKAWSDKLLLASPEKFIPDMYPNHPFHRAIDLEDVIIVMNEDAFKGDFRDELNRWAKKQAHLTRNSFSKDSCCRLRIV</sequence>
<dbReference type="AlphaFoldDB" id="A0A2G6KDM6"/>
<evidence type="ECO:0000313" key="2">
    <source>
        <dbReference type="Proteomes" id="UP000230821"/>
    </source>
</evidence>
<accession>A0A2G6KDM6</accession>
<evidence type="ECO:0000313" key="1">
    <source>
        <dbReference type="EMBL" id="PIE33757.1"/>
    </source>
</evidence>
<proteinExistence type="predicted"/>
<protein>
    <submittedName>
        <fullName evidence="1">Uncharacterized protein</fullName>
    </submittedName>
</protein>